<dbReference type="Pfam" id="PF22725">
    <property type="entry name" value="GFO_IDH_MocA_C3"/>
    <property type="match status" value="1"/>
</dbReference>
<protein>
    <submittedName>
        <fullName evidence="4">1,5-anhydro-D-fructose reductase</fullName>
        <ecNumber evidence="4">1.1.1.292</ecNumber>
    </submittedName>
</protein>
<dbReference type="InterPro" id="IPR036291">
    <property type="entry name" value="NAD(P)-bd_dom_sf"/>
</dbReference>
<sequence>MILRLGLIGTGFMGKAHALAYRAAGAVFGDLPEVQLSVLCDTPAPSAQKHARQFGFARPTDDWRALVASPDVDIVSITTPNGLHKEMALAAIAAGKHVHCEKPMALTIEDAEEMEAAARTAGVHTMVGYNYIHNPAVGHARKLIADGVIGTPVHFRGWVDEDYQADPNLPWTWRARRADAGLGTLGDLGCHLVSMSQVLMGEIDSLIADTQIIHKTRPMPDGSGHGTVENEDTASAILRYKNGAQGTMCTSRSAWGRKNKLDWEVHGTKGMITFSQERLNELQLFTNEGPRAEQGFRTILTGADHPPYAAFCPAPGHQLGFGDLKTIEVANFLRAVAARQETYPNFTDALAIERVIHAIDTSARDGARVSL</sequence>
<dbReference type="STRING" id="481446.NIT7645_01098"/>
<dbReference type="InterPro" id="IPR055170">
    <property type="entry name" value="GFO_IDH_MocA-like_dom"/>
</dbReference>
<gene>
    <name evidence="4" type="primary">afr</name>
    <name evidence="4" type="ORF">NIT7321_01999</name>
</gene>
<dbReference type="RefSeq" id="WP_082203760.1">
    <property type="nucleotide sequence ID" value="NZ_CVRL01000025.1"/>
</dbReference>
<organism evidence="4 5">
    <name type="scientific">Phaeobacter italicus</name>
    <dbReference type="NCBI Taxonomy" id="481446"/>
    <lineage>
        <taxon>Bacteria</taxon>
        <taxon>Pseudomonadati</taxon>
        <taxon>Pseudomonadota</taxon>
        <taxon>Alphaproteobacteria</taxon>
        <taxon>Rhodobacterales</taxon>
        <taxon>Roseobacteraceae</taxon>
        <taxon>Phaeobacter</taxon>
    </lineage>
</organism>
<proteinExistence type="predicted"/>
<dbReference type="InterPro" id="IPR050463">
    <property type="entry name" value="Gfo/Idh/MocA_oxidrdct_glycsds"/>
</dbReference>
<dbReference type="Gene3D" id="3.40.50.720">
    <property type="entry name" value="NAD(P)-binding Rossmann-like Domain"/>
    <property type="match status" value="1"/>
</dbReference>
<evidence type="ECO:0000313" key="5">
    <source>
        <dbReference type="Proteomes" id="UP000043764"/>
    </source>
</evidence>
<keyword evidence="1 4" id="KW-0560">Oxidoreductase</keyword>
<evidence type="ECO:0000313" key="4">
    <source>
        <dbReference type="EMBL" id="CRL11149.1"/>
    </source>
</evidence>
<dbReference type="PANTHER" id="PTHR43818:SF11">
    <property type="entry name" value="BCDNA.GH03377"/>
    <property type="match status" value="1"/>
</dbReference>
<dbReference type="PANTHER" id="PTHR43818">
    <property type="entry name" value="BCDNA.GH03377"/>
    <property type="match status" value="1"/>
</dbReference>
<evidence type="ECO:0000259" key="3">
    <source>
        <dbReference type="Pfam" id="PF22725"/>
    </source>
</evidence>
<dbReference type="EC" id="1.1.1.292" evidence="4"/>
<keyword evidence="5" id="KW-1185">Reference proteome</keyword>
<dbReference type="GO" id="GO:0033712">
    <property type="term" value="F:1,5-anhydro-D-fructose reductase (1,5-anhydro-D-mannitol-forming) activity"/>
    <property type="evidence" value="ECO:0007669"/>
    <property type="project" value="UniProtKB-EC"/>
</dbReference>
<dbReference type="SUPFAM" id="SSF51735">
    <property type="entry name" value="NAD(P)-binding Rossmann-fold domains"/>
    <property type="match status" value="1"/>
</dbReference>
<evidence type="ECO:0000259" key="2">
    <source>
        <dbReference type="Pfam" id="PF01408"/>
    </source>
</evidence>
<dbReference type="Pfam" id="PF01408">
    <property type="entry name" value="GFO_IDH_MocA"/>
    <property type="match status" value="1"/>
</dbReference>
<dbReference type="AlphaFoldDB" id="A0A0H5D278"/>
<evidence type="ECO:0000256" key="1">
    <source>
        <dbReference type="ARBA" id="ARBA00023002"/>
    </source>
</evidence>
<feature type="domain" description="GFO/IDH/MocA-like oxidoreductase" evidence="3">
    <location>
        <begin position="139"/>
        <end position="272"/>
    </location>
</feature>
<feature type="domain" description="Gfo/Idh/MocA-like oxidoreductase N-terminal" evidence="2">
    <location>
        <begin position="4"/>
        <end position="129"/>
    </location>
</feature>
<dbReference type="Proteomes" id="UP000043764">
    <property type="component" value="Unassembled WGS sequence"/>
</dbReference>
<dbReference type="GO" id="GO:0000166">
    <property type="term" value="F:nucleotide binding"/>
    <property type="evidence" value="ECO:0007669"/>
    <property type="project" value="InterPro"/>
</dbReference>
<dbReference type="Gene3D" id="3.30.360.10">
    <property type="entry name" value="Dihydrodipicolinate Reductase, domain 2"/>
    <property type="match status" value="1"/>
</dbReference>
<dbReference type="InterPro" id="IPR000683">
    <property type="entry name" value="Gfo/Idh/MocA-like_OxRdtase_N"/>
</dbReference>
<dbReference type="EMBL" id="CVRL01000025">
    <property type="protein sequence ID" value="CRL11149.1"/>
    <property type="molecule type" value="Genomic_DNA"/>
</dbReference>
<dbReference type="SUPFAM" id="SSF55347">
    <property type="entry name" value="Glyceraldehyde-3-phosphate dehydrogenase-like, C-terminal domain"/>
    <property type="match status" value="1"/>
</dbReference>
<name>A0A0H5D278_9RHOB</name>
<reference evidence="5" key="1">
    <citation type="submission" date="2015-05" db="EMBL/GenBank/DDBJ databases">
        <authorList>
            <person name="Rodrigo-Torres Lidia"/>
            <person name="Arahal R.David."/>
        </authorList>
    </citation>
    <scope>NUCLEOTIDE SEQUENCE [LARGE SCALE GENOMIC DNA]</scope>
    <source>
        <strain evidence="5">CECT 7321</strain>
    </source>
</reference>
<accession>A0A0H5D278</accession>